<keyword evidence="1 4" id="KW-1003">Cell membrane</keyword>
<dbReference type="InterPro" id="IPR009948">
    <property type="entry name" value="Syd"/>
</dbReference>
<evidence type="ECO:0000256" key="1">
    <source>
        <dbReference type="ARBA" id="ARBA00022475"/>
    </source>
</evidence>
<keyword evidence="3 4" id="KW-0472">Membrane</keyword>
<dbReference type="EMBL" id="JABURY010000021">
    <property type="protein sequence ID" value="MBC9131916.1"/>
    <property type="molecule type" value="Genomic_DNA"/>
</dbReference>
<dbReference type="InterPro" id="IPR038228">
    <property type="entry name" value="Syd_sf"/>
</dbReference>
<gene>
    <name evidence="4 5" type="primary">syd</name>
    <name evidence="5" type="ORF">FcAc13_11455</name>
</gene>
<dbReference type="Gene3D" id="3.40.1580.20">
    <property type="entry name" value="Syd protein"/>
    <property type="match status" value="1"/>
</dbReference>
<evidence type="ECO:0000256" key="2">
    <source>
        <dbReference type="ARBA" id="ARBA00022519"/>
    </source>
</evidence>
<evidence type="ECO:0000313" key="6">
    <source>
        <dbReference type="Proteomes" id="UP000651208"/>
    </source>
</evidence>
<dbReference type="Pfam" id="PF07348">
    <property type="entry name" value="Syd"/>
    <property type="match status" value="1"/>
</dbReference>
<evidence type="ECO:0000256" key="4">
    <source>
        <dbReference type="HAMAP-Rule" id="MF_01104"/>
    </source>
</evidence>
<protein>
    <recommendedName>
        <fullName evidence="4">Protein Syd</fullName>
    </recommendedName>
</protein>
<evidence type="ECO:0000313" key="5">
    <source>
        <dbReference type="EMBL" id="MBC9131916.1"/>
    </source>
</evidence>
<dbReference type="NCBIfam" id="NF003439">
    <property type="entry name" value="PRK04968.1"/>
    <property type="match status" value="1"/>
</dbReference>
<comment type="caution">
    <text evidence="5">The sequence shown here is derived from an EMBL/GenBank/DDBJ whole genome shotgun (WGS) entry which is preliminary data.</text>
</comment>
<comment type="function">
    <text evidence="4">Interacts with the SecY protein in vivo. May bind preferentially to an uncomplexed state of SecY, thus functioning either as a chelating agent for excess SecY in the cell or as a regulatory factor that negatively controls the translocase function.</text>
</comment>
<dbReference type="RefSeq" id="WP_187756350.1">
    <property type="nucleotide sequence ID" value="NZ_JABURY010000021.1"/>
</dbReference>
<dbReference type="CDD" id="cd16323">
    <property type="entry name" value="Syd"/>
    <property type="match status" value="1"/>
</dbReference>
<reference evidence="5 6" key="1">
    <citation type="submission" date="2020-06" db="EMBL/GenBank/DDBJ databases">
        <title>Frischella cerana isolated from Apis cerana gut homogenate.</title>
        <authorList>
            <person name="Wolter L.A."/>
            <person name="Suenami S."/>
            <person name="Miyazaki R."/>
        </authorList>
    </citation>
    <scope>NUCLEOTIDE SEQUENCE [LARGE SCALE GENOMIC DNA]</scope>
    <source>
        <strain evidence="5 6">Ac13</strain>
    </source>
</reference>
<organism evidence="5 6">
    <name type="scientific">Frischella japonica</name>
    <dbReference type="NCBI Taxonomy" id="2741544"/>
    <lineage>
        <taxon>Bacteria</taxon>
        <taxon>Pseudomonadati</taxon>
        <taxon>Pseudomonadota</taxon>
        <taxon>Gammaproteobacteria</taxon>
        <taxon>Orbales</taxon>
        <taxon>Orbaceae</taxon>
        <taxon>Frischella</taxon>
    </lineage>
</organism>
<comment type="similarity">
    <text evidence="4">Belongs to the Syd family.</text>
</comment>
<dbReference type="HAMAP" id="MF_01104">
    <property type="entry name" value="Syd"/>
    <property type="match status" value="1"/>
</dbReference>
<keyword evidence="2 4" id="KW-0997">Cell inner membrane</keyword>
<evidence type="ECO:0000256" key="3">
    <source>
        <dbReference type="ARBA" id="ARBA00023136"/>
    </source>
</evidence>
<keyword evidence="6" id="KW-1185">Reference proteome</keyword>
<sequence length="189" mass="21614">MNIITKPSTALEQFTQRYVELWQATYQHDPKSEALYDMPSPCITETKGSVVFWRPVAAEGKSLTIVEQVINITLHPDAHYFYQTQYAGDMQAVFNDVSLSLIQVWNDEDFARLEQHLIAHLTMQKKLKRRPSVFIASTNDDTEIISIDNQTGNILLERLIDNKNTLLADNLIEFLAQLKPIAQLDFSSV</sequence>
<accession>A0ABR7R0B7</accession>
<comment type="subcellular location">
    <subcellularLocation>
        <location evidence="4">Cell inner membrane</location>
        <topology evidence="4">Peripheral membrane protein</topology>
        <orientation evidence="4">Cytoplasmic side</orientation>
    </subcellularLocation>
    <text evidence="4">Loosely associated with the cytoplasmic side of the inner membrane, probably via SecY.</text>
</comment>
<name>A0ABR7R0B7_9GAMM</name>
<proteinExistence type="inferred from homology"/>
<dbReference type="Proteomes" id="UP000651208">
    <property type="component" value="Unassembled WGS sequence"/>
</dbReference>